<name>A0ABX2CYR5_9CYAN</name>
<feature type="region of interest" description="Disordered" evidence="4">
    <location>
        <begin position="227"/>
        <end position="253"/>
    </location>
</feature>
<dbReference type="EMBL" id="SRRZ01000058">
    <property type="protein sequence ID" value="NQE35549.1"/>
    <property type="molecule type" value="Genomic_DNA"/>
</dbReference>
<protein>
    <submittedName>
        <fullName evidence="6">Tyrosine recombinase XerD</fullName>
    </submittedName>
</protein>
<reference evidence="6 7" key="1">
    <citation type="journal article" date="2020" name="Sci. Rep.">
        <title>A novel cyanobacterial geosmin producer, revising GeoA distribution and dispersion patterns in Bacteria.</title>
        <authorList>
            <person name="Churro C."/>
            <person name="Semedo-Aguiar A.P."/>
            <person name="Silva A.D."/>
            <person name="Pereira-Leal J.B."/>
            <person name="Leite R.B."/>
        </authorList>
    </citation>
    <scope>NUCLEOTIDE SEQUENCE [LARGE SCALE GENOMIC DNA]</scope>
    <source>
        <strain evidence="6 7">IPMA8</strain>
    </source>
</reference>
<keyword evidence="3" id="KW-0233">DNA recombination</keyword>
<keyword evidence="7" id="KW-1185">Reference proteome</keyword>
<dbReference type="InterPro" id="IPR011010">
    <property type="entry name" value="DNA_brk_join_enz"/>
</dbReference>
<keyword evidence="2" id="KW-0238">DNA-binding</keyword>
<evidence type="ECO:0000313" key="6">
    <source>
        <dbReference type="EMBL" id="NQE35549.1"/>
    </source>
</evidence>
<dbReference type="InterPro" id="IPR013762">
    <property type="entry name" value="Integrase-like_cat_sf"/>
</dbReference>
<dbReference type="InterPro" id="IPR002104">
    <property type="entry name" value="Integrase_catalytic"/>
</dbReference>
<dbReference type="SUPFAM" id="SSF56349">
    <property type="entry name" value="DNA breaking-rejoining enzymes"/>
    <property type="match status" value="1"/>
</dbReference>
<feature type="domain" description="Tyr recombinase" evidence="5">
    <location>
        <begin position="26"/>
        <end position="208"/>
    </location>
</feature>
<evidence type="ECO:0000256" key="4">
    <source>
        <dbReference type="SAM" id="MobiDB-lite"/>
    </source>
</evidence>
<dbReference type="CDD" id="cd00796">
    <property type="entry name" value="INT_Rci_Hp1_C"/>
    <property type="match status" value="1"/>
</dbReference>
<organism evidence="6 7">
    <name type="scientific">Microcoleus asticus IPMA8</name>
    <dbReference type="NCBI Taxonomy" id="2563858"/>
    <lineage>
        <taxon>Bacteria</taxon>
        <taxon>Bacillati</taxon>
        <taxon>Cyanobacteriota</taxon>
        <taxon>Cyanophyceae</taxon>
        <taxon>Oscillatoriophycideae</taxon>
        <taxon>Oscillatoriales</taxon>
        <taxon>Microcoleaceae</taxon>
        <taxon>Microcoleus</taxon>
        <taxon>Microcoleus asticus</taxon>
    </lineage>
</organism>
<gene>
    <name evidence="6" type="primary">xerD_1</name>
    <name evidence="6" type="ORF">E5S67_03284</name>
</gene>
<accession>A0ABX2CYR5</accession>
<comment type="caution">
    <text evidence="6">The sequence shown here is derived from an EMBL/GenBank/DDBJ whole genome shotgun (WGS) entry which is preliminary data.</text>
</comment>
<dbReference type="Gene3D" id="1.10.443.10">
    <property type="entry name" value="Intergrase catalytic core"/>
    <property type="match status" value="1"/>
</dbReference>
<evidence type="ECO:0000259" key="5">
    <source>
        <dbReference type="PROSITE" id="PS51898"/>
    </source>
</evidence>
<proteinExistence type="inferred from homology"/>
<evidence type="ECO:0000256" key="1">
    <source>
        <dbReference type="ARBA" id="ARBA00008857"/>
    </source>
</evidence>
<evidence type="ECO:0000256" key="2">
    <source>
        <dbReference type="ARBA" id="ARBA00023125"/>
    </source>
</evidence>
<sequence>MQQCSICGKLCGIGSSLPSMKIEGHGQAKIFTQEEIQLLFNEALQTSRDRTLFGVCLYTACRIAEACSLEVIDIYTARGAVRPTINFRKRNTKGKLQTRTIPVIEDLRSLLTSWKPNAGQTYLFPGRYPKHHWKHLHPNSADRILREAFVSAGIEGASTHSFRRTALTQMSNAGIPLRIIQEISGHSNLEQLQKYLEVKPDQVKGAIASLSMLSYAGKEVFPRVQDELPAGPLPREQLSQGLSDSEPEEIPDW</sequence>
<dbReference type="Pfam" id="PF00589">
    <property type="entry name" value="Phage_integrase"/>
    <property type="match status" value="1"/>
</dbReference>
<dbReference type="Proteomes" id="UP000702425">
    <property type="component" value="Unassembled WGS sequence"/>
</dbReference>
<comment type="similarity">
    <text evidence="1">Belongs to the 'phage' integrase family.</text>
</comment>
<evidence type="ECO:0000256" key="3">
    <source>
        <dbReference type="ARBA" id="ARBA00023172"/>
    </source>
</evidence>
<dbReference type="PANTHER" id="PTHR30349:SF41">
    <property type="entry name" value="INTEGRASE_RECOMBINASE PROTEIN MJ0367-RELATED"/>
    <property type="match status" value="1"/>
</dbReference>
<dbReference type="InterPro" id="IPR050090">
    <property type="entry name" value="Tyrosine_recombinase_XerCD"/>
</dbReference>
<dbReference type="PROSITE" id="PS51898">
    <property type="entry name" value="TYR_RECOMBINASE"/>
    <property type="match status" value="1"/>
</dbReference>
<evidence type="ECO:0000313" key="7">
    <source>
        <dbReference type="Proteomes" id="UP000702425"/>
    </source>
</evidence>
<dbReference type="PANTHER" id="PTHR30349">
    <property type="entry name" value="PHAGE INTEGRASE-RELATED"/>
    <property type="match status" value="1"/>
</dbReference>